<dbReference type="AlphaFoldDB" id="A0AAD5DTI6"/>
<accession>A0AAD5DTI6</accession>
<dbReference type="CDD" id="cd05927">
    <property type="entry name" value="LC-FACS_euk"/>
    <property type="match status" value="1"/>
</dbReference>
<evidence type="ECO:0000256" key="3">
    <source>
        <dbReference type="ARBA" id="ARBA00022741"/>
    </source>
</evidence>
<evidence type="ECO:0000256" key="1">
    <source>
        <dbReference type="ARBA" id="ARBA00006432"/>
    </source>
</evidence>
<keyword evidence="5 7" id="KW-0067">ATP-binding</keyword>
<dbReference type="PANTHER" id="PTHR43272">
    <property type="entry name" value="LONG-CHAIN-FATTY-ACID--COA LIGASE"/>
    <property type="match status" value="1"/>
</dbReference>
<dbReference type="GO" id="GO:0004467">
    <property type="term" value="F:long-chain fatty acid-CoA ligase activity"/>
    <property type="evidence" value="ECO:0007669"/>
    <property type="project" value="UniProtKB-EC"/>
</dbReference>
<name>A0AAD5DTI6_9CHLO</name>
<dbReference type="PANTHER" id="PTHR43272:SF3">
    <property type="entry name" value="LONG CHAIN ACYL-COA SYNTHETASE 4"/>
    <property type="match status" value="1"/>
</dbReference>
<organism evidence="9 10">
    <name type="scientific">Chlorella ohadii</name>
    <dbReference type="NCBI Taxonomy" id="2649997"/>
    <lineage>
        <taxon>Eukaryota</taxon>
        <taxon>Viridiplantae</taxon>
        <taxon>Chlorophyta</taxon>
        <taxon>core chlorophytes</taxon>
        <taxon>Trebouxiophyceae</taxon>
        <taxon>Chlorellales</taxon>
        <taxon>Chlorellaceae</taxon>
        <taxon>Chlorella clade</taxon>
        <taxon>Chlorella</taxon>
    </lineage>
</organism>
<feature type="domain" description="AMP-dependent synthetase/ligase" evidence="8">
    <location>
        <begin position="50"/>
        <end position="480"/>
    </location>
</feature>
<evidence type="ECO:0000256" key="2">
    <source>
        <dbReference type="ARBA" id="ARBA00022598"/>
    </source>
</evidence>
<dbReference type="PROSITE" id="PS00455">
    <property type="entry name" value="AMP_BINDING"/>
    <property type="match status" value="1"/>
</dbReference>
<evidence type="ECO:0000313" key="9">
    <source>
        <dbReference type="EMBL" id="KAI7842011.1"/>
    </source>
</evidence>
<reference evidence="9" key="1">
    <citation type="submission" date="2020-11" db="EMBL/GenBank/DDBJ databases">
        <title>Chlorella ohadii genome sequencing and assembly.</title>
        <authorList>
            <person name="Murik O."/>
            <person name="Treves H."/>
            <person name="Kedem I."/>
            <person name="Shotland Y."/>
            <person name="Kaplan A."/>
        </authorList>
    </citation>
    <scope>NUCLEOTIDE SEQUENCE</scope>
    <source>
        <strain evidence="9">1</strain>
    </source>
</reference>
<sequence length="664" mass="72253">MTRAETSYITEVAPAAPANGEFPGAGPEYRAIIAKEGPPTIPFASLYEMFQASVKKYPDNNCLGHREGAGYAWLSYKQTEEQVAAIGSAMVKVGLGPHSRVGVYGANSPEWMIAMQACNRQNMYCVPLYDSLGEHAIEYIIKHSESTIAFSSSDKLGMLAKALPLVAGLIKTVVYWGKGEPQGVEAAKAAGVAVYSFAEFLELGRANPAPASPPKPEDLCTIMYTSGTTGDPKGVLITHSMVLSIIASMMAFLDDLSGGQQFLGPDDVYISYLPLAHIFDRTAEELYLYLGASIGYWRGDIKGLMEDIGALRPTLFCGVPRVFDRIYSGVMQKVAEGPFLKKTLFNWGYSRKLHMLAKGYAHDKATPVFDKIVFSKIKERLGGRVRLVVSGGAPLARHVEDFLKVTMCCRVVQGYGLTETCAASFIAVPDVPAQAGTVGPPQPVLSFRLEAVPTMNYDPLANPPRGEVVVRGPSVFAGYYKAQDKTDEVLDKDGWFHTGDIGELTPGGALRIIDRMKNIFKLSQGEYIAVEKVEGVYKKNTNLEQIWVYGNSFESSLVAVVVPLPGKLQSLAGEVGVSGSDEQLCHNNKVVDALLASLTATGKEGKLKGFEQGFEQVKAIYVESPENHFTVENDLLTPTFKLKRAPLQKKYQAQIDAMYAAMKK</sequence>
<evidence type="ECO:0000259" key="8">
    <source>
        <dbReference type="Pfam" id="PF00501"/>
    </source>
</evidence>
<dbReference type="InterPro" id="IPR045311">
    <property type="entry name" value="LC-FACS_euk"/>
</dbReference>
<dbReference type="Pfam" id="PF00501">
    <property type="entry name" value="AMP-binding"/>
    <property type="match status" value="1"/>
</dbReference>
<evidence type="ECO:0000313" key="10">
    <source>
        <dbReference type="Proteomes" id="UP001205105"/>
    </source>
</evidence>
<comment type="catalytic activity">
    <reaction evidence="7">
        <text>a long-chain fatty acid + ATP + CoA = a long-chain fatty acyl-CoA + AMP + diphosphate</text>
        <dbReference type="Rhea" id="RHEA:15421"/>
        <dbReference type="ChEBI" id="CHEBI:30616"/>
        <dbReference type="ChEBI" id="CHEBI:33019"/>
        <dbReference type="ChEBI" id="CHEBI:57287"/>
        <dbReference type="ChEBI" id="CHEBI:57560"/>
        <dbReference type="ChEBI" id="CHEBI:83139"/>
        <dbReference type="ChEBI" id="CHEBI:456215"/>
        <dbReference type="EC" id="6.2.1.3"/>
    </reaction>
</comment>
<dbReference type="GO" id="GO:0005783">
    <property type="term" value="C:endoplasmic reticulum"/>
    <property type="evidence" value="ECO:0007669"/>
    <property type="project" value="TreeGrafter"/>
</dbReference>
<proteinExistence type="inferred from homology"/>
<dbReference type="InterPro" id="IPR000873">
    <property type="entry name" value="AMP-dep_synth/lig_dom"/>
</dbReference>
<keyword evidence="3 7" id="KW-0547">Nucleotide-binding</keyword>
<keyword evidence="2 7" id="KW-0436">Ligase</keyword>
<keyword evidence="4 7" id="KW-0276">Fatty acid metabolism</keyword>
<dbReference type="GO" id="GO:0016020">
    <property type="term" value="C:membrane"/>
    <property type="evidence" value="ECO:0007669"/>
    <property type="project" value="TreeGrafter"/>
</dbReference>
<keyword evidence="10" id="KW-1185">Reference proteome</keyword>
<dbReference type="Gene3D" id="3.40.50.12780">
    <property type="entry name" value="N-terminal domain of ligase-like"/>
    <property type="match status" value="1"/>
</dbReference>
<comment type="similarity">
    <text evidence="1 7">Belongs to the ATP-dependent AMP-binding enzyme family.</text>
</comment>
<dbReference type="Proteomes" id="UP001205105">
    <property type="component" value="Unassembled WGS sequence"/>
</dbReference>
<evidence type="ECO:0000256" key="7">
    <source>
        <dbReference type="RuleBase" id="RU369030"/>
    </source>
</evidence>
<evidence type="ECO:0000256" key="4">
    <source>
        <dbReference type="ARBA" id="ARBA00022832"/>
    </source>
</evidence>
<protein>
    <recommendedName>
        <fullName evidence="6 7">Long-chain-fatty-acid--CoA ligase</fullName>
        <ecNumber evidence="6 7">6.2.1.3</ecNumber>
    </recommendedName>
</protein>
<gene>
    <name evidence="9" type="ORF">COHA_004213</name>
</gene>
<keyword evidence="7" id="KW-0443">Lipid metabolism</keyword>
<evidence type="ECO:0000256" key="5">
    <source>
        <dbReference type="ARBA" id="ARBA00022840"/>
    </source>
</evidence>
<dbReference type="EMBL" id="JADXDR010000056">
    <property type="protein sequence ID" value="KAI7842011.1"/>
    <property type="molecule type" value="Genomic_DNA"/>
</dbReference>
<dbReference type="SUPFAM" id="SSF56801">
    <property type="entry name" value="Acetyl-CoA synthetase-like"/>
    <property type="match status" value="1"/>
</dbReference>
<dbReference type="InterPro" id="IPR020845">
    <property type="entry name" value="AMP-binding_CS"/>
</dbReference>
<evidence type="ECO:0000256" key="6">
    <source>
        <dbReference type="ARBA" id="ARBA00026121"/>
    </source>
</evidence>
<dbReference type="EC" id="6.2.1.3" evidence="6 7"/>
<dbReference type="GO" id="GO:0005524">
    <property type="term" value="F:ATP binding"/>
    <property type="evidence" value="ECO:0007669"/>
    <property type="project" value="UniProtKB-KW"/>
</dbReference>
<comment type="caution">
    <text evidence="9">The sequence shown here is derived from an EMBL/GenBank/DDBJ whole genome shotgun (WGS) entry which is preliminary data.</text>
</comment>
<comment type="function">
    <text evidence="7">Catalyzes the conversion of long-chain fatty acids to their active form acyl-CoAs for both synthesis of cellular lipids, and degradation via beta-oxidation.</text>
</comment>
<dbReference type="InterPro" id="IPR042099">
    <property type="entry name" value="ANL_N_sf"/>
</dbReference>